<dbReference type="GO" id="GO:0016874">
    <property type="term" value="F:ligase activity"/>
    <property type="evidence" value="ECO:0007669"/>
    <property type="project" value="UniProtKB-KW"/>
</dbReference>
<dbReference type="GO" id="GO:0016787">
    <property type="term" value="F:hydrolase activity"/>
    <property type="evidence" value="ECO:0007669"/>
    <property type="project" value="UniProtKB-KW"/>
</dbReference>
<dbReference type="EC" id="3.1.-.-" evidence="2"/>
<dbReference type="RefSeq" id="WP_075607312.1">
    <property type="nucleotide sequence ID" value="NZ_CP052766.1"/>
</dbReference>
<dbReference type="OrthoDB" id="9795838at2"/>
<feature type="domain" description="Calcineurin-like phosphoesterase" evidence="1">
    <location>
        <begin position="41"/>
        <end position="136"/>
    </location>
</feature>
<keyword evidence="2" id="KW-0255">Endonuclease</keyword>
<reference evidence="3" key="1">
    <citation type="submission" date="2014-12" db="EMBL/GenBank/DDBJ databases">
        <title>Complete genome sequence of a multi-drug resistant Klebsiella pneumoniae.</title>
        <authorList>
            <person name="Hua X."/>
            <person name="Chen Q."/>
            <person name="Li X."/>
            <person name="Feng Y."/>
            <person name="Ruan Z."/>
            <person name="Yu Y."/>
        </authorList>
    </citation>
    <scope>NUCLEOTIDE SEQUENCE [LARGE SCALE GENOMIC DNA]</scope>
    <source>
        <strain evidence="3">5.12</strain>
    </source>
</reference>
<dbReference type="EMBL" id="CP052766">
    <property type="protein sequence ID" value="QJR81396.1"/>
    <property type="molecule type" value="Genomic_DNA"/>
</dbReference>
<proteinExistence type="predicted"/>
<dbReference type="InterPro" id="IPR026336">
    <property type="entry name" value="PdeM-like"/>
</dbReference>
<dbReference type="GO" id="GO:0004519">
    <property type="term" value="F:endonuclease activity"/>
    <property type="evidence" value="ECO:0007669"/>
    <property type="project" value="UniProtKB-KW"/>
</dbReference>
<organism evidence="2 3">
    <name type="scientific">Alteromonas pelagimontana</name>
    <dbReference type="NCBI Taxonomy" id="1858656"/>
    <lineage>
        <taxon>Bacteria</taxon>
        <taxon>Pseudomonadati</taxon>
        <taxon>Pseudomonadota</taxon>
        <taxon>Gammaproteobacteria</taxon>
        <taxon>Alteromonadales</taxon>
        <taxon>Alteromonadaceae</taxon>
        <taxon>Alteromonas/Salinimonas group</taxon>
        <taxon>Alteromonas</taxon>
    </lineage>
</organism>
<keyword evidence="2" id="KW-0540">Nuclease</keyword>
<dbReference type="NCBIfam" id="TIGR04123">
    <property type="entry name" value="P_estr_lig_assc"/>
    <property type="match status" value="1"/>
</dbReference>
<reference evidence="2 3" key="2">
    <citation type="submission" date="2020-04" db="EMBL/GenBank/DDBJ databases">
        <title>Complete genome sequence of Alteromonas pelagimontana 5.12T.</title>
        <authorList>
            <person name="Sinha R.K."/>
            <person name="Krishnan K.P."/>
            <person name="Kurian J.P."/>
        </authorList>
    </citation>
    <scope>NUCLEOTIDE SEQUENCE [LARGE SCALE GENOMIC DNA]</scope>
    <source>
        <strain evidence="2 3">5.12</strain>
    </source>
</reference>
<dbReference type="AlphaFoldDB" id="A0A6M4MGR6"/>
<dbReference type="SUPFAM" id="SSF56300">
    <property type="entry name" value="Metallo-dependent phosphatases"/>
    <property type="match status" value="1"/>
</dbReference>
<dbReference type="PIRSF" id="PIRSF000887">
    <property type="entry name" value="Pesterase_MJ0037"/>
    <property type="match status" value="1"/>
</dbReference>
<keyword evidence="2" id="KW-0436">Ligase</keyword>
<keyword evidence="3" id="KW-1185">Reference proteome</keyword>
<dbReference type="KEGG" id="apel:CA267_011715"/>
<dbReference type="InterPro" id="IPR024173">
    <property type="entry name" value="Pesterase_MJ0037-like"/>
</dbReference>
<dbReference type="PANTHER" id="PTHR39323">
    <property type="entry name" value="BLR1149 PROTEIN"/>
    <property type="match status" value="1"/>
</dbReference>
<dbReference type="Proteomes" id="UP000219285">
    <property type="component" value="Chromosome"/>
</dbReference>
<dbReference type="InterPro" id="IPR004843">
    <property type="entry name" value="Calcineurin-like_PHP"/>
</dbReference>
<evidence type="ECO:0000259" key="1">
    <source>
        <dbReference type="Pfam" id="PF00149"/>
    </source>
</evidence>
<evidence type="ECO:0000313" key="2">
    <source>
        <dbReference type="EMBL" id="QJR81396.1"/>
    </source>
</evidence>
<sequence>MAVNESWLAAKLKARAVLPLAFAGETWLMDGRCALYHPAKRTLVVSDLHLEKGSFLSSFAHPLPRLDTRATLTRLASLLDDYQPTAVICLGDSFHDKLSVNRMSSADITILLDLVNNSPCWNWVLGNHDPHIPDTIPGERVAEIIWPNLRLCHEPLAKPSPKPQLLGHFHPKCKIAVNRQRYQGRCFLKSSRYLVLPAFGQYTGGLNVNHEALLELVPKKERECFMVFEGAVYAGGG</sequence>
<dbReference type="Gene3D" id="3.60.21.10">
    <property type="match status" value="1"/>
</dbReference>
<dbReference type="InterPro" id="IPR029052">
    <property type="entry name" value="Metallo-depent_PP-like"/>
</dbReference>
<name>A0A6M4MGR6_9ALTE</name>
<keyword evidence="2" id="KW-0378">Hydrolase</keyword>
<protein>
    <submittedName>
        <fullName evidence="2">Ligase-associated DNA damage response endonuclease PdeM</fullName>
        <ecNumber evidence="2">3.1.-.-</ecNumber>
    </submittedName>
</protein>
<dbReference type="PANTHER" id="PTHR39323:SF1">
    <property type="entry name" value="BLR1149 PROTEIN"/>
    <property type="match status" value="1"/>
</dbReference>
<gene>
    <name evidence="2" type="primary">pdeM</name>
    <name evidence="2" type="ORF">CA267_011715</name>
</gene>
<dbReference type="Pfam" id="PF00149">
    <property type="entry name" value="Metallophos"/>
    <property type="match status" value="1"/>
</dbReference>
<evidence type="ECO:0000313" key="3">
    <source>
        <dbReference type="Proteomes" id="UP000219285"/>
    </source>
</evidence>
<accession>A0A6M4MGR6</accession>